<dbReference type="Proteomes" id="UP000187406">
    <property type="component" value="Unassembled WGS sequence"/>
</dbReference>
<feature type="region of interest" description="Disordered" evidence="1">
    <location>
        <begin position="415"/>
        <end position="441"/>
    </location>
</feature>
<dbReference type="Pfam" id="PF20167">
    <property type="entry name" value="Transposase_32"/>
    <property type="match status" value="1"/>
</dbReference>
<dbReference type="InterPro" id="IPR046796">
    <property type="entry name" value="Transposase_32_dom"/>
</dbReference>
<accession>A0A1Q3CD07</accession>
<feature type="region of interest" description="Disordered" evidence="1">
    <location>
        <begin position="308"/>
        <end position="341"/>
    </location>
</feature>
<evidence type="ECO:0000313" key="5">
    <source>
        <dbReference type="Proteomes" id="UP000187406"/>
    </source>
</evidence>
<feature type="compositionally biased region" description="Low complexity" evidence="1">
    <location>
        <begin position="326"/>
        <end position="341"/>
    </location>
</feature>
<name>A0A1Q3CD07_CEPFO</name>
<protein>
    <recommendedName>
        <fullName evidence="3">Putative plant transposon protein domain-containing protein</fullName>
    </recommendedName>
</protein>
<feature type="transmembrane region" description="Helical" evidence="2">
    <location>
        <begin position="217"/>
        <end position="236"/>
    </location>
</feature>
<evidence type="ECO:0000256" key="2">
    <source>
        <dbReference type="SAM" id="Phobius"/>
    </source>
</evidence>
<evidence type="ECO:0000259" key="3">
    <source>
        <dbReference type="Pfam" id="PF20167"/>
    </source>
</evidence>
<evidence type="ECO:0000313" key="4">
    <source>
        <dbReference type="EMBL" id="GAV77963.1"/>
    </source>
</evidence>
<sequence>MPRTKKATKKKAVSPSQPKKSAKKQRLEVRESSSESSHSDSSSEHPVPIRTLSFVEKWVMGGRNIDYDFCSSEFSFVSWLNDLHLLPLVQISNPFYIKLVKDFYSNLKMVSDQNQEFAVTSVVKGQRMYLDARILASILHIPHTGIYVFEHKKWSEIEGFHPNQILSILYPNDPNVHPNMALTTNRLSVDHRLLHHLIVHQILPTGGGYAKLSRMQVFIMWCIISKIKFCFPLLILKTMVRAFSQKKSVFPYGSLLTLVFLHYHIPLDGEISTKLKKEDTYNKSTLNRMGWKKEQGIWTYHPRADQAPRLAREEQEDNPPWEHDAPAQAASAPTQTAPSSSTANLDRIMEMMQSLQTQFTSMQSSFKEDFQEIKTRVGRLEGDLRNVHSDFQHTDDTILYDLKVTKRRLKRMERKLAQSKTIDQVEETSGDKSESDSTPES</sequence>
<evidence type="ECO:0000256" key="1">
    <source>
        <dbReference type="SAM" id="MobiDB-lite"/>
    </source>
</evidence>
<comment type="caution">
    <text evidence="4">The sequence shown here is derived from an EMBL/GenBank/DDBJ whole genome shotgun (WGS) entry which is preliminary data.</text>
</comment>
<dbReference type="EMBL" id="BDDD01001720">
    <property type="protein sequence ID" value="GAV77963.1"/>
    <property type="molecule type" value="Genomic_DNA"/>
</dbReference>
<feature type="region of interest" description="Disordered" evidence="1">
    <location>
        <begin position="1"/>
        <end position="46"/>
    </location>
</feature>
<reference evidence="5" key="1">
    <citation type="submission" date="2016-04" db="EMBL/GenBank/DDBJ databases">
        <title>Cephalotus genome sequencing.</title>
        <authorList>
            <person name="Fukushima K."/>
            <person name="Hasebe M."/>
            <person name="Fang X."/>
        </authorList>
    </citation>
    <scope>NUCLEOTIDE SEQUENCE [LARGE SCALE GENOMIC DNA]</scope>
    <source>
        <strain evidence="5">cv. St1</strain>
    </source>
</reference>
<organism evidence="4 5">
    <name type="scientific">Cephalotus follicularis</name>
    <name type="common">Albany pitcher plant</name>
    <dbReference type="NCBI Taxonomy" id="3775"/>
    <lineage>
        <taxon>Eukaryota</taxon>
        <taxon>Viridiplantae</taxon>
        <taxon>Streptophyta</taxon>
        <taxon>Embryophyta</taxon>
        <taxon>Tracheophyta</taxon>
        <taxon>Spermatophyta</taxon>
        <taxon>Magnoliopsida</taxon>
        <taxon>eudicotyledons</taxon>
        <taxon>Gunneridae</taxon>
        <taxon>Pentapetalae</taxon>
        <taxon>rosids</taxon>
        <taxon>fabids</taxon>
        <taxon>Oxalidales</taxon>
        <taxon>Cephalotaceae</taxon>
        <taxon>Cephalotus</taxon>
    </lineage>
</organism>
<proteinExistence type="predicted"/>
<keyword evidence="2" id="KW-0812">Transmembrane</keyword>
<gene>
    <name evidence="4" type="ORF">CFOL_v3_21431</name>
</gene>
<feature type="compositionally biased region" description="Basic residues" evidence="1">
    <location>
        <begin position="1"/>
        <end position="12"/>
    </location>
</feature>
<feature type="domain" description="Putative plant transposon protein" evidence="3">
    <location>
        <begin position="83"/>
        <end position="266"/>
    </location>
</feature>
<feature type="transmembrane region" description="Helical" evidence="2">
    <location>
        <begin position="248"/>
        <end position="267"/>
    </location>
</feature>
<keyword evidence="2" id="KW-1133">Transmembrane helix</keyword>
<dbReference type="AlphaFoldDB" id="A0A1Q3CD07"/>
<keyword evidence="2" id="KW-0472">Membrane</keyword>
<dbReference type="InParanoid" id="A0A1Q3CD07"/>
<keyword evidence="5" id="KW-1185">Reference proteome</keyword>
<feature type="compositionally biased region" description="Basic and acidic residues" evidence="1">
    <location>
        <begin position="25"/>
        <end position="43"/>
    </location>
</feature>